<comment type="subcellular location">
    <subcellularLocation>
        <location evidence="1">Nucleus</location>
    </subcellularLocation>
</comment>
<dbReference type="InterPro" id="IPR007219">
    <property type="entry name" value="XnlR_reg_dom"/>
</dbReference>
<sequence length="569" mass="63365">MERKLQKFQNALHKVAQQALSTEDVQQLDLDTDDDDEVGPLAVGQACTVTLPENDLPDAPPSSSNPASHCEVVMDLESGPSAIPGFFISQTPPGQPRRSRGDMIDRGIVHLEDARRYFEYYRDRLDHFPYRILGNHSESTLEDVRAASPFLMAAACTVGALHITGSEFDALYNDFVTLSAKYNFSKRNTLDDVRALCIGAFWLGDISWMLVGTAVRIATEIGLHKSMGKALQGDKSHYFRARLYLLVYACDHHFSVAFGRPPLTRECAMIKSARTFLECEHAIEDDARLVSQVLRWSLCSNIFDAFGVDVDKPLADTEVPQLRRFSIALDTLRAEWAERFKPNAHVGNYPRKGVALQYHFAKLYLCSHAFRGVGAEGMASRAPDIAMELTEFANSAILSALAILKNVVADPETQSHLNGLPIYFDTMIGFAVVFLVKVSTKFSATVRPNTEEIKELLTSLVPILHKVASSMHQQHLLVSISNNIEKLVQRFCADNAGPAPSSPPRVRSTEHQFSQQASPYLQVTHTQSVWDTAWDAHSGIDPLFMGEYDFLMNQNMDFDLDDGSGMKFV</sequence>
<keyword evidence="5" id="KW-0539">Nucleus</keyword>
<evidence type="ECO:0000256" key="2">
    <source>
        <dbReference type="ARBA" id="ARBA00023015"/>
    </source>
</evidence>
<evidence type="ECO:0000259" key="6">
    <source>
        <dbReference type="SMART" id="SM00906"/>
    </source>
</evidence>
<dbReference type="RefSeq" id="XP_030997318.1">
    <property type="nucleotide sequence ID" value="XM_031138701.1"/>
</dbReference>
<name>A0A507B733_9PEZI</name>
<dbReference type="GO" id="GO:0000976">
    <property type="term" value="F:transcription cis-regulatory region binding"/>
    <property type="evidence" value="ECO:0007669"/>
    <property type="project" value="TreeGrafter"/>
</dbReference>
<dbReference type="AlphaFoldDB" id="A0A507B733"/>
<feature type="domain" description="Xylanolytic transcriptional activator regulatory" evidence="6">
    <location>
        <begin position="207"/>
        <end position="286"/>
    </location>
</feature>
<dbReference type="GeneID" id="41971752"/>
<evidence type="ECO:0000256" key="1">
    <source>
        <dbReference type="ARBA" id="ARBA00004123"/>
    </source>
</evidence>
<dbReference type="InParanoid" id="A0A507B733"/>
<evidence type="ECO:0000313" key="7">
    <source>
        <dbReference type="EMBL" id="TPX15607.1"/>
    </source>
</evidence>
<keyword evidence="4" id="KW-0804">Transcription</keyword>
<dbReference type="EMBL" id="SKBQ01000020">
    <property type="protein sequence ID" value="TPX15607.1"/>
    <property type="molecule type" value="Genomic_DNA"/>
</dbReference>
<reference evidence="7 8" key="1">
    <citation type="submission" date="2019-06" db="EMBL/GenBank/DDBJ databases">
        <title>Draft genome sequence of the filamentous fungus Phialemoniopsis curvata isolated from diesel fuel.</title>
        <authorList>
            <person name="Varaljay V.A."/>
            <person name="Lyon W.J."/>
            <person name="Crouch A.L."/>
            <person name="Drake C.E."/>
            <person name="Hollomon J.M."/>
            <person name="Nadeau L.J."/>
            <person name="Nunn H.S."/>
            <person name="Stevenson B.S."/>
            <person name="Bojanowski C.L."/>
            <person name="Crookes-Goodson W.J."/>
        </authorList>
    </citation>
    <scope>NUCLEOTIDE SEQUENCE [LARGE SCALE GENOMIC DNA]</scope>
    <source>
        <strain evidence="7 8">D216</strain>
    </source>
</reference>
<dbReference type="SMART" id="SM00906">
    <property type="entry name" value="Fungal_trans"/>
    <property type="match status" value="1"/>
</dbReference>
<comment type="caution">
    <text evidence="7">The sequence shown here is derived from an EMBL/GenBank/DDBJ whole genome shotgun (WGS) entry which is preliminary data.</text>
</comment>
<evidence type="ECO:0000256" key="4">
    <source>
        <dbReference type="ARBA" id="ARBA00023163"/>
    </source>
</evidence>
<dbReference type="GO" id="GO:0008270">
    <property type="term" value="F:zinc ion binding"/>
    <property type="evidence" value="ECO:0007669"/>
    <property type="project" value="InterPro"/>
</dbReference>
<dbReference type="CDD" id="cd12148">
    <property type="entry name" value="fungal_TF_MHR"/>
    <property type="match status" value="1"/>
</dbReference>
<keyword evidence="3" id="KW-0238">DNA-binding</keyword>
<dbReference type="Pfam" id="PF04082">
    <property type="entry name" value="Fungal_trans"/>
    <property type="match status" value="1"/>
</dbReference>
<evidence type="ECO:0000256" key="3">
    <source>
        <dbReference type="ARBA" id="ARBA00023125"/>
    </source>
</evidence>
<dbReference type="PANTHER" id="PTHR31845:SF17">
    <property type="entry name" value="ZN(II)2CYS6 TRANSCRIPTION FACTOR (EUROFUNG)"/>
    <property type="match status" value="1"/>
</dbReference>
<proteinExistence type="predicted"/>
<keyword evidence="2" id="KW-0805">Transcription regulation</keyword>
<dbReference type="OrthoDB" id="4060227at2759"/>
<dbReference type="Proteomes" id="UP000319257">
    <property type="component" value="Unassembled WGS sequence"/>
</dbReference>
<dbReference type="PANTHER" id="PTHR31845">
    <property type="entry name" value="FINGER DOMAIN PROTEIN, PUTATIVE-RELATED"/>
    <property type="match status" value="1"/>
</dbReference>
<dbReference type="GO" id="GO:0005634">
    <property type="term" value="C:nucleus"/>
    <property type="evidence" value="ECO:0007669"/>
    <property type="project" value="UniProtKB-SubCell"/>
</dbReference>
<evidence type="ECO:0000313" key="8">
    <source>
        <dbReference type="Proteomes" id="UP000319257"/>
    </source>
</evidence>
<gene>
    <name evidence="7" type="ORF">E0L32_004305</name>
</gene>
<dbReference type="GO" id="GO:0006351">
    <property type="term" value="P:DNA-templated transcription"/>
    <property type="evidence" value="ECO:0007669"/>
    <property type="project" value="InterPro"/>
</dbReference>
<organism evidence="7 8">
    <name type="scientific">Thyridium curvatum</name>
    <dbReference type="NCBI Taxonomy" id="1093900"/>
    <lineage>
        <taxon>Eukaryota</taxon>
        <taxon>Fungi</taxon>
        <taxon>Dikarya</taxon>
        <taxon>Ascomycota</taxon>
        <taxon>Pezizomycotina</taxon>
        <taxon>Sordariomycetes</taxon>
        <taxon>Sordariomycetidae</taxon>
        <taxon>Thyridiales</taxon>
        <taxon>Thyridiaceae</taxon>
        <taxon>Thyridium</taxon>
    </lineage>
</organism>
<dbReference type="InterPro" id="IPR051089">
    <property type="entry name" value="prtT"/>
</dbReference>
<dbReference type="GO" id="GO:0000981">
    <property type="term" value="F:DNA-binding transcription factor activity, RNA polymerase II-specific"/>
    <property type="evidence" value="ECO:0007669"/>
    <property type="project" value="TreeGrafter"/>
</dbReference>
<accession>A0A507B733</accession>
<protein>
    <recommendedName>
        <fullName evidence="6">Xylanolytic transcriptional activator regulatory domain-containing protein</fullName>
    </recommendedName>
</protein>
<evidence type="ECO:0000256" key="5">
    <source>
        <dbReference type="ARBA" id="ARBA00023242"/>
    </source>
</evidence>
<keyword evidence="8" id="KW-1185">Reference proteome</keyword>